<feature type="domain" description="ABC transporter" evidence="1">
    <location>
        <begin position="7"/>
        <end position="58"/>
    </location>
</feature>
<dbReference type="GO" id="GO:0140359">
    <property type="term" value="F:ABC-type transporter activity"/>
    <property type="evidence" value="ECO:0007669"/>
    <property type="project" value="InterPro"/>
</dbReference>
<dbReference type="InterPro" id="IPR026082">
    <property type="entry name" value="ABCA"/>
</dbReference>
<feature type="non-terminal residue" evidence="2">
    <location>
        <position position="85"/>
    </location>
</feature>
<dbReference type="AlphaFoldDB" id="A0AAV2IMZ9"/>
<comment type="caution">
    <text evidence="2">The sequence shown here is derived from an EMBL/GenBank/DDBJ whole genome shotgun (WGS) entry which is preliminary data.</text>
</comment>
<dbReference type="PANTHER" id="PTHR19229">
    <property type="entry name" value="ATP-BINDING CASSETTE TRANSPORTER SUBFAMILY A ABCA"/>
    <property type="match status" value="1"/>
</dbReference>
<dbReference type="Gene3D" id="3.40.50.300">
    <property type="entry name" value="P-loop containing nucleotide triphosphate hydrolases"/>
    <property type="match status" value="1"/>
</dbReference>
<proteinExistence type="predicted"/>
<gene>
    <name evidence="2" type="ORF">GSLYS_00021854001</name>
</gene>
<evidence type="ECO:0000259" key="1">
    <source>
        <dbReference type="Pfam" id="PF00005"/>
    </source>
</evidence>
<dbReference type="GO" id="GO:0016020">
    <property type="term" value="C:membrane"/>
    <property type="evidence" value="ECO:0007669"/>
    <property type="project" value="InterPro"/>
</dbReference>
<protein>
    <recommendedName>
        <fullName evidence="1">ABC transporter domain-containing protein</fullName>
    </recommendedName>
</protein>
<evidence type="ECO:0000313" key="3">
    <source>
        <dbReference type="Proteomes" id="UP001497497"/>
    </source>
</evidence>
<accession>A0AAV2IMZ9</accession>
<dbReference type="GO" id="GO:0016887">
    <property type="term" value="F:ATP hydrolysis activity"/>
    <property type="evidence" value="ECO:0007669"/>
    <property type="project" value="InterPro"/>
</dbReference>
<dbReference type="PANTHER" id="PTHR19229:SF250">
    <property type="entry name" value="ABC TRANSPORTER DOMAIN-CONTAINING PROTEIN-RELATED"/>
    <property type="match status" value="1"/>
</dbReference>
<dbReference type="InterPro" id="IPR003439">
    <property type="entry name" value="ABC_transporter-like_ATP-bd"/>
</dbReference>
<evidence type="ECO:0000313" key="2">
    <source>
        <dbReference type="EMBL" id="CAL1548537.1"/>
    </source>
</evidence>
<name>A0AAV2IMZ9_LYMST</name>
<feature type="non-terminal residue" evidence="2">
    <location>
        <position position="1"/>
    </location>
</feature>
<sequence length="85" mass="9521">GQYHATSKYEIEDMLSKVGLAQKMSSYAINLSGGQRRKLSVACAFIGNNKTVFLDEPSSGLDPSARRELWDFLKDMRHGRTILLT</sequence>
<dbReference type="EMBL" id="CAXITT010001410">
    <property type="protein sequence ID" value="CAL1548537.1"/>
    <property type="molecule type" value="Genomic_DNA"/>
</dbReference>
<dbReference type="GO" id="GO:0005524">
    <property type="term" value="F:ATP binding"/>
    <property type="evidence" value="ECO:0007669"/>
    <property type="project" value="InterPro"/>
</dbReference>
<dbReference type="GO" id="GO:0005319">
    <property type="term" value="F:lipid transporter activity"/>
    <property type="evidence" value="ECO:0007669"/>
    <property type="project" value="TreeGrafter"/>
</dbReference>
<dbReference type="Proteomes" id="UP001497497">
    <property type="component" value="Unassembled WGS sequence"/>
</dbReference>
<organism evidence="2 3">
    <name type="scientific">Lymnaea stagnalis</name>
    <name type="common">Great pond snail</name>
    <name type="synonym">Helix stagnalis</name>
    <dbReference type="NCBI Taxonomy" id="6523"/>
    <lineage>
        <taxon>Eukaryota</taxon>
        <taxon>Metazoa</taxon>
        <taxon>Spiralia</taxon>
        <taxon>Lophotrochozoa</taxon>
        <taxon>Mollusca</taxon>
        <taxon>Gastropoda</taxon>
        <taxon>Heterobranchia</taxon>
        <taxon>Euthyneura</taxon>
        <taxon>Panpulmonata</taxon>
        <taxon>Hygrophila</taxon>
        <taxon>Lymnaeoidea</taxon>
        <taxon>Lymnaeidae</taxon>
        <taxon>Lymnaea</taxon>
    </lineage>
</organism>
<dbReference type="Pfam" id="PF00005">
    <property type="entry name" value="ABC_tran"/>
    <property type="match status" value="1"/>
</dbReference>
<dbReference type="InterPro" id="IPR027417">
    <property type="entry name" value="P-loop_NTPase"/>
</dbReference>
<dbReference type="SUPFAM" id="SSF52540">
    <property type="entry name" value="P-loop containing nucleoside triphosphate hydrolases"/>
    <property type="match status" value="1"/>
</dbReference>
<keyword evidence="3" id="KW-1185">Reference proteome</keyword>
<reference evidence="2 3" key="1">
    <citation type="submission" date="2024-04" db="EMBL/GenBank/DDBJ databases">
        <authorList>
            <consortium name="Genoscope - CEA"/>
            <person name="William W."/>
        </authorList>
    </citation>
    <scope>NUCLEOTIDE SEQUENCE [LARGE SCALE GENOMIC DNA]</scope>
</reference>